<dbReference type="Proteomes" id="UP000828390">
    <property type="component" value="Unassembled WGS sequence"/>
</dbReference>
<sequence>MEKCLTSKFGTSHEYRAGVNIKLVRLLSQVLFRHSALVRNIELGEYQASSDIAIQQKSRISSWGEY</sequence>
<evidence type="ECO:0000313" key="1">
    <source>
        <dbReference type="EMBL" id="KAH3839504.1"/>
    </source>
</evidence>
<name>A0A9D4QQC4_DREPO</name>
<dbReference type="AlphaFoldDB" id="A0A9D4QQC4"/>
<accession>A0A9D4QQC4</accession>
<keyword evidence="2" id="KW-1185">Reference proteome</keyword>
<dbReference type="EMBL" id="JAIWYP010000004">
    <property type="protein sequence ID" value="KAH3839504.1"/>
    <property type="molecule type" value="Genomic_DNA"/>
</dbReference>
<proteinExistence type="predicted"/>
<reference evidence="1" key="1">
    <citation type="journal article" date="2019" name="bioRxiv">
        <title>The Genome of the Zebra Mussel, Dreissena polymorpha: A Resource for Invasive Species Research.</title>
        <authorList>
            <person name="McCartney M.A."/>
            <person name="Auch B."/>
            <person name="Kono T."/>
            <person name="Mallez S."/>
            <person name="Zhang Y."/>
            <person name="Obille A."/>
            <person name="Becker A."/>
            <person name="Abrahante J.E."/>
            <person name="Garbe J."/>
            <person name="Badalamenti J.P."/>
            <person name="Herman A."/>
            <person name="Mangelson H."/>
            <person name="Liachko I."/>
            <person name="Sullivan S."/>
            <person name="Sone E.D."/>
            <person name="Koren S."/>
            <person name="Silverstein K.A.T."/>
            <person name="Beckman K.B."/>
            <person name="Gohl D.M."/>
        </authorList>
    </citation>
    <scope>NUCLEOTIDE SEQUENCE</scope>
    <source>
        <strain evidence="1">Duluth1</strain>
        <tissue evidence="1">Whole animal</tissue>
    </source>
</reference>
<organism evidence="1 2">
    <name type="scientific">Dreissena polymorpha</name>
    <name type="common">Zebra mussel</name>
    <name type="synonym">Mytilus polymorpha</name>
    <dbReference type="NCBI Taxonomy" id="45954"/>
    <lineage>
        <taxon>Eukaryota</taxon>
        <taxon>Metazoa</taxon>
        <taxon>Spiralia</taxon>
        <taxon>Lophotrochozoa</taxon>
        <taxon>Mollusca</taxon>
        <taxon>Bivalvia</taxon>
        <taxon>Autobranchia</taxon>
        <taxon>Heteroconchia</taxon>
        <taxon>Euheterodonta</taxon>
        <taxon>Imparidentia</taxon>
        <taxon>Neoheterodontei</taxon>
        <taxon>Myida</taxon>
        <taxon>Dreissenoidea</taxon>
        <taxon>Dreissenidae</taxon>
        <taxon>Dreissena</taxon>
    </lineage>
</organism>
<protein>
    <submittedName>
        <fullName evidence="1">Uncharacterized protein</fullName>
    </submittedName>
</protein>
<evidence type="ECO:0000313" key="2">
    <source>
        <dbReference type="Proteomes" id="UP000828390"/>
    </source>
</evidence>
<gene>
    <name evidence="1" type="ORF">DPMN_112935</name>
</gene>
<reference evidence="1" key="2">
    <citation type="submission" date="2020-11" db="EMBL/GenBank/DDBJ databases">
        <authorList>
            <person name="McCartney M.A."/>
            <person name="Auch B."/>
            <person name="Kono T."/>
            <person name="Mallez S."/>
            <person name="Becker A."/>
            <person name="Gohl D.M."/>
            <person name="Silverstein K.A.T."/>
            <person name="Koren S."/>
            <person name="Bechman K.B."/>
            <person name="Herman A."/>
            <person name="Abrahante J.E."/>
            <person name="Garbe J."/>
        </authorList>
    </citation>
    <scope>NUCLEOTIDE SEQUENCE</scope>
    <source>
        <strain evidence="1">Duluth1</strain>
        <tissue evidence="1">Whole animal</tissue>
    </source>
</reference>
<comment type="caution">
    <text evidence="1">The sequence shown here is derived from an EMBL/GenBank/DDBJ whole genome shotgun (WGS) entry which is preliminary data.</text>
</comment>